<dbReference type="SUPFAM" id="SSF75399">
    <property type="entry name" value="Plakin repeat"/>
    <property type="match status" value="1"/>
</dbReference>
<protein>
    <submittedName>
        <fullName evidence="3">Uncharacterized protein</fullName>
    </submittedName>
</protein>
<feature type="region of interest" description="Disordered" evidence="2">
    <location>
        <begin position="573"/>
        <end position="641"/>
    </location>
</feature>
<dbReference type="EMBL" id="JXXN02001519">
    <property type="protein sequence ID" value="THD24602.1"/>
    <property type="molecule type" value="Genomic_DNA"/>
</dbReference>
<feature type="compositionally biased region" description="Basic and acidic residues" evidence="2">
    <location>
        <begin position="573"/>
        <end position="593"/>
    </location>
</feature>
<feature type="compositionally biased region" description="Low complexity" evidence="2">
    <location>
        <begin position="770"/>
        <end position="784"/>
    </location>
</feature>
<feature type="region of interest" description="Disordered" evidence="2">
    <location>
        <begin position="770"/>
        <end position="793"/>
    </location>
</feature>
<proteinExistence type="predicted"/>
<dbReference type="Gene3D" id="3.90.1290.10">
    <property type="entry name" value="Plakin repeat"/>
    <property type="match status" value="1"/>
</dbReference>
<evidence type="ECO:0000313" key="4">
    <source>
        <dbReference type="Proteomes" id="UP000230066"/>
    </source>
</evidence>
<feature type="compositionally biased region" description="Basic residues" evidence="2">
    <location>
        <begin position="609"/>
        <end position="621"/>
    </location>
</feature>
<accession>A0A4E0RZC1</accession>
<name>A0A4E0RZC1_FASHE</name>
<organism evidence="3 4">
    <name type="scientific">Fasciola hepatica</name>
    <name type="common">Liver fluke</name>
    <dbReference type="NCBI Taxonomy" id="6192"/>
    <lineage>
        <taxon>Eukaryota</taxon>
        <taxon>Metazoa</taxon>
        <taxon>Spiralia</taxon>
        <taxon>Lophotrochozoa</taxon>
        <taxon>Platyhelminthes</taxon>
        <taxon>Trematoda</taxon>
        <taxon>Digenea</taxon>
        <taxon>Plagiorchiida</taxon>
        <taxon>Echinostomata</taxon>
        <taxon>Echinostomatoidea</taxon>
        <taxon>Fasciolidae</taxon>
        <taxon>Fasciola</taxon>
    </lineage>
</organism>
<feature type="coiled-coil region" evidence="1">
    <location>
        <begin position="17"/>
        <end position="44"/>
    </location>
</feature>
<evidence type="ECO:0000256" key="1">
    <source>
        <dbReference type="SAM" id="Coils"/>
    </source>
</evidence>
<sequence length="1704" mass="191789">MLHENDFKNCGGTPDEARQLANILKNTLHQYESIEAQCERIDNRCQSIVPVNLRAQPLLHEVDGIMLCDYDANNFKFRAGDRIEVVRNWTPFKCDVNSHGMNGTPQSGLIQEQPNVISSETETSPNAQNTVIRFGAFPLGSNSLPEGSKNLVNNTTPYWCVRTVENAAIYAVPAVAVCLLPPASDAVTVAKDLKMKLLESWKHTIDLLFNLVIAFLRQFLRMIKDSETYMVADYDALQRLFALIQESCSREKDEIFDTELAKLLEVAQTTSFETYEQTPGKSNCFLRRSDIAQYMSVIATLSMLTHKSEIFELRCKSGATFRKLGEQIDHEVKRMLLSVNTINEIARLDLFKVQKLLVELRRLQTMGSSQEQTNTKRSGFSRSISDDQDDLEVAHFSDPVFWSLDARPNASCGRTQSQPVTGQPAGAFRSNYLFIRQFTVRGPNYSLSRTSLPLDQNRWSSDCEWETPYVKSVYSRSTSITEAGRYGLSGSVCHTQSSWVSARLSPDRDLLQSPHRSVSFVSKVPNYHVEYSISIPPASTCAQTQTDNQGIEEQFRYLDREQNSYPFRRIQLDDIKPPQEKTQLTEDGRRQLEEPEGACFSQRITSPIYKRRLNRNKRKQRTLGGKGETAEPTERRDENGVDENMMKCTTEQEVKAETTDERTISTMKVKQSKRRASIETKATISLSAAQQRENHLCTNCTTKVSKCSTLAVENSTQYATDRREQNTQTDIMHSTTHSTKLTGMVEADVVQTKSTTTNIIYATTNGTAATGATDTTAEKPTTATENGTPRSMKDNHLIKNQSTMCHTSTQYTTKHTPTTITAIECATVAMTTEPIRAEIQHREEQTNAPVVEGITQMTKQIVPTKETQTQTQKTTHSFRYVNTSTAKVSELVTINSAHTQPENCEQGAQTDCMHVVIDDGHLNEYFGTTHSTSPLRISLSISPTNCIHCRFVPARLPVASSFPVLCTVSSCYAKRSYVSSPCFPVSFLSNMHTFLSLLCSREPFSDSPNFPAFTSQISLHSLPSYLLQFSSRSLGLQRHFSAPHIGFSDSMFPQHFRIHRSVRDFWCQFSAFRHAMVDCFVAKYTLNLILEARPGQTNLITDPSTQTVPVSTPSFAIRSDDRTMSDAPLSPAQFTEIPVLRDVGISVQVDLADFGVLADLPQCASEPVFSVHNRWDGLPSFKAFVESTLFAWPKTACMGTQTLNKADRFYTPITKSNPSFLLVVDASANYCRPITTTHLIWGSQSLDLISETLDESENQSFDDEFSYPDQHRYGVNLEAIRCRVRQRTVQYELLDINRTLELTRIDWVDEVVSPITGLLSPVEKAIKAGWLVSDESGDYYVDTEAEQRIPLHMAVSKGLVRLRSPDKMDISNTDSFDSRSLLIIERITCTWCPVRIISYLDTLNKVRCTINEALQNGWIELKTGEPLILDRATQRWITTEEAAGRGVVQIVPIDASECYHDPLEETYSFRVFRIVAVRPGGEPNRWLEPAEAVRLGLFNWQTGEVASEWDEFVTEREQIEPSWDEPGQLVPTKWLSLLEARKARWVRLRAVTYPNEIVQKQANTPLRHSSHRILSTHVHLVAPRSIFVGPSPEGDNVSSSSIRSRSGIISPVSISSVSCNQWPSNGMSVQPSGSTACASTASSRAKPLRSAQNPEKWSSTFSYRLRTREIQKHSSRSVQRIYRSFVPERSNRLLVERDPIDSAA</sequence>
<gene>
    <name evidence="3" type="ORF">D915_004760</name>
</gene>
<dbReference type="InterPro" id="IPR035915">
    <property type="entry name" value="Plakin_repeat_sf"/>
</dbReference>
<dbReference type="Proteomes" id="UP000230066">
    <property type="component" value="Unassembled WGS sequence"/>
</dbReference>
<keyword evidence="1" id="KW-0175">Coiled coil</keyword>
<evidence type="ECO:0000256" key="2">
    <source>
        <dbReference type="SAM" id="MobiDB-lite"/>
    </source>
</evidence>
<reference evidence="3" key="1">
    <citation type="submission" date="2019-03" db="EMBL/GenBank/DDBJ databases">
        <title>Improved annotation for the trematode Fasciola hepatica.</title>
        <authorList>
            <person name="Choi Y.-J."/>
            <person name="Martin J."/>
            <person name="Mitreva M."/>
        </authorList>
    </citation>
    <scope>NUCLEOTIDE SEQUENCE [LARGE SCALE GENOMIC DNA]</scope>
</reference>
<comment type="caution">
    <text evidence="3">The sequence shown here is derived from an EMBL/GenBank/DDBJ whole genome shotgun (WGS) entry which is preliminary data.</text>
</comment>
<keyword evidence="4" id="KW-1185">Reference proteome</keyword>
<feature type="compositionally biased region" description="Basic and acidic residues" evidence="2">
    <location>
        <begin position="628"/>
        <end position="639"/>
    </location>
</feature>
<evidence type="ECO:0000313" key="3">
    <source>
        <dbReference type="EMBL" id="THD24602.1"/>
    </source>
</evidence>